<dbReference type="InterPro" id="IPR039127">
    <property type="entry name" value="Trm112"/>
</dbReference>
<sequence>MRLLTHNLMACPKCSSFPLRIDAAEVLPTDSEYDPDFVRRMLPRVDYGDLVTAVNAVRAKCPAMAAVVLPATVEEIDTSNDLDRSMVACYAALTGFAVKNGGLECPQCTTKFPIIDFIPNMMVD</sequence>
<dbReference type="GO" id="GO:0030488">
    <property type="term" value="P:tRNA methylation"/>
    <property type="evidence" value="ECO:0007669"/>
    <property type="project" value="TreeGrafter"/>
</dbReference>
<gene>
    <name evidence="2" type="ORF">NDES1114_LOCUS30710</name>
    <name evidence="3" type="ORF">NDES1114_LOCUS30711</name>
</gene>
<accession>A0A6U4WVX1</accession>
<proteinExistence type="inferred from homology"/>
<protein>
    <recommendedName>
        <fullName evidence="4">Trm112p-like protein</fullName>
    </recommendedName>
</protein>
<dbReference type="GO" id="GO:0046982">
    <property type="term" value="F:protein heterodimerization activity"/>
    <property type="evidence" value="ECO:0007669"/>
    <property type="project" value="InterPro"/>
</dbReference>
<dbReference type="InterPro" id="IPR005651">
    <property type="entry name" value="Trm112-like"/>
</dbReference>
<organism evidence="2">
    <name type="scientific">Neobodo designis</name>
    <name type="common">Flagellated protozoan</name>
    <name type="synonym">Bodo designis</name>
    <dbReference type="NCBI Taxonomy" id="312471"/>
    <lineage>
        <taxon>Eukaryota</taxon>
        <taxon>Discoba</taxon>
        <taxon>Euglenozoa</taxon>
        <taxon>Kinetoplastea</taxon>
        <taxon>Metakinetoplastina</taxon>
        <taxon>Neobodonida</taxon>
        <taxon>Neobodo</taxon>
    </lineage>
</organism>
<dbReference type="GO" id="GO:0070476">
    <property type="term" value="P:rRNA (guanine-N7)-methylation"/>
    <property type="evidence" value="ECO:0007669"/>
    <property type="project" value="TreeGrafter"/>
</dbReference>
<dbReference type="PANTHER" id="PTHR12773:SF0">
    <property type="entry name" value="MULTIFUNCTIONAL METHYLTRANSFERASE SUBUNIT TRM112-LIKE PROTEIN"/>
    <property type="match status" value="1"/>
</dbReference>
<reference evidence="2" key="1">
    <citation type="submission" date="2021-01" db="EMBL/GenBank/DDBJ databases">
        <authorList>
            <person name="Corre E."/>
            <person name="Pelletier E."/>
            <person name="Niang G."/>
            <person name="Scheremetjew M."/>
            <person name="Finn R."/>
            <person name="Kale V."/>
            <person name="Holt S."/>
            <person name="Cochrane G."/>
            <person name="Meng A."/>
            <person name="Brown T."/>
            <person name="Cohen L."/>
        </authorList>
    </citation>
    <scope>NUCLEOTIDE SEQUENCE</scope>
    <source>
        <strain evidence="2">CCAP 1951/1</strain>
    </source>
</reference>
<dbReference type="Pfam" id="PF03966">
    <property type="entry name" value="Trm112p"/>
    <property type="match status" value="1"/>
</dbReference>
<evidence type="ECO:0000256" key="1">
    <source>
        <dbReference type="ARBA" id="ARBA00007980"/>
    </source>
</evidence>
<name>A0A6U4WVX1_NEODS</name>
<dbReference type="SUPFAM" id="SSF158997">
    <property type="entry name" value="Trm112p-like"/>
    <property type="match status" value="1"/>
</dbReference>
<evidence type="ECO:0000313" key="3">
    <source>
        <dbReference type="EMBL" id="CAD9146901.1"/>
    </source>
</evidence>
<dbReference type="PANTHER" id="PTHR12773">
    <property type="entry name" value="UPF0315 PROTEIN-RELATED"/>
    <property type="match status" value="1"/>
</dbReference>
<evidence type="ECO:0008006" key="4">
    <source>
        <dbReference type="Google" id="ProtNLM"/>
    </source>
</evidence>
<dbReference type="Gene3D" id="2.20.25.10">
    <property type="match status" value="1"/>
</dbReference>
<dbReference type="EMBL" id="HBGF01045906">
    <property type="protein sequence ID" value="CAD9146901.1"/>
    <property type="molecule type" value="Transcribed_RNA"/>
</dbReference>
<evidence type="ECO:0000313" key="2">
    <source>
        <dbReference type="EMBL" id="CAD9146900.1"/>
    </source>
</evidence>
<dbReference type="AlphaFoldDB" id="A0A6U4WVX1"/>
<comment type="similarity">
    <text evidence="1">Belongs to the TRM112 family.</text>
</comment>
<dbReference type="EMBL" id="HBGF01045905">
    <property type="protein sequence ID" value="CAD9146900.1"/>
    <property type="molecule type" value="Transcribed_RNA"/>
</dbReference>